<dbReference type="WBParaSite" id="TCONS_00012678.p1">
    <property type="protein sequence ID" value="TCONS_00012678.p1"/>
    <property type="gene ID" value="XLOC_008329"/>
</dbReference>
<feature type="transmembrane region" description="Helical" evidence="2">
    <location>
        <begin position="6"/>
        <end position="24"/>
    </location>
</feature>
<reference evidence="4" key="1">
    <citation type="submission" date="2015-08" db="UniProtKB">
        <authorList>
            <consortium name="WormBaseParasite"/>
        </authorList>
    </citation>
    <scope>IDENTIFICATION</scope>
</reference>
<proteinExistence type="predicted"/>
<feature type="compositionally biased region" description="Basic residues" evidence="1">
    <location>
        <begin position="69"/>
        <end position="82"/>
    </location>
</feature>
<dbReference type="WBParaSite" id="SSTP_0000507000.1">
    <property type="protein sequence ID" value="SSTP_0000507000.1"/>
    <property type="gene ID" value="SSTP_0000507000"/>
</dbReference>
<keyword evidence="2" id="KW-0472">Membrane</keyword>
<feature type="region of interest" description="Disordered" evidence="1">
    <location>
        <begin position="69"/>
        <end position="115"/>
    </location>
</feature>
<evidence type="ECO:0000313" key="3">
    <source>
        <dbReference type="Proteomes" id="UP000035681"/>
    </source>
</evidence>
<evidence type="ECO:0000313" key="4">
    <source>
        <dbReference type="WBParaSite" id="SSTP_0000507000.1"/>
    </source>
</evidence>
<keyword evidence="2" id="KW-1133">Transmembrane helix</keyword>
<evidence type="ECO:0000256" key="1">
    <source>
        <dbReference type="SAM" id="MobiDB-lite"/>
    </source>
</evidence>
<dbReference type="AlphaFoldDB" id="A0A0K0E6D9"/>
<sequence length="170" mass="19833">MLFLKIDFFFLFVLLFGVTVSFYVKDLNSKKIVFSNNILEHDLPAYLKNQETDVTNNLNIGELESFTRYKRQSRSSRGRVRSSRGQQVSRRSSHRQLSPAATRRAHKRESERRRRLLTVRAETIRRSQEQAAAEALLKANTMKETPKQEPLDFNSLLKDNAFLDALDDRL</sequence>
<accession>A0A0K0E6D9</accession>
<feature type="compositionally biased region" description="Basic residues" evidence="1">
    <location>
        <begin position="103"/>
        <end position="115"/>
    </location>
</feature>
<keyword evidence="3" id="KW-1185">Reference proteome</keyword>
<evidence type="ECO:0000313" key="5">
    <source>
        <dbReference type="WBParaSite" id="TCONS_00012678.p1"/>
    </source>
</evidence>
<name>A0A0K0E6D9_STRER</name>
<protein>
    <submittedName>
        <fullName evidence="5">BZIP domain-containing protein</fullName>
    </submittedName>
</protein>
<keyword evidence="2" id="KW-0812">Transmembrane</keyword>
<dbReference type="Proteomes" id="UP000035681">
    <property type="component" value="Unplaced"/>
</dbReference>
<evidence type="ECO:0000256" key="2">
    <source>
        <dbReference type="SAM" id="Phobius"/>
    </source>
</evidence>
<organism evidence="4">
    <name type="scientific">Strongyloides stercoralis</name>
    <name type="common">Threadworm</name>
    <dbReference type="NCBI Taxonomy" id="6248"/>
    <lineage>
        <taxon>Eukaryota</taxon>
        <taxon>Metazoa</taxon>
        <taxon>Ecdysozoa</taxon>
        <taxon>Nematoda</taxon>
        <taxon>Chromadorea</taxon>
        <taxon>Rhabditida</taxon>
        <taxon>Tylenchina</taxon>
        <taxon>Panagrolaimomorpha</taxon>
        <taxon>Strongyloidoidea</taxon>
        <taxon>Strongyloididae</taxon>
        <taxon>Strongyloides</taxon>
    </lineage>
</organism>